<organism evidence="2 3">
    <name type="scientific">Chiayiivirga flava</name>
    <dbReference type="NCBI Taxonomy" id="659595"/>
    <lineage>
        <taxon>Bacteria</taxon>
        <taxon>Pseudomonadati</taxon>
        <taxon>Pseudomonadota</taxon>
        <taxon>Gammaproteobacteria</taxon>
        <taxon>Lysobacterales</taxon>
        <taxon>Lysobacteraceae</taxon>
        <taxon>Chiayiivirga</taxon>
    </lineage>
</organism>
<dbReference type="EMBL" id="JACHHP010000002">
    <property type="protein sequence ID" value="MBB5207809.1"/>
    <property type="molecule type" value="Genomic_DNA"/>
</dbReference>
<proteinExistence type="predicted"/>
<keyword evidence="1" id="KW-0812">Transmembrane</keyword>
<feature type="transmembrane region" description="Helical" evidence="1">
    <location>
        <begin position="63"/>
        <end position="84"/>
    </location>
</feature>
<evidence type="ECO:0000256" key="1">
    <source>
        <dbReference type="SAM" id="Phobius"/>
    </source>
</evidence>
<keyword evidence="1" id="KW-1133">Transmembrane helix</keyword>
<comment type="caution">
    <text evidence="2">The sequence shown here is derived from an EMBL/GenBank/DDBJ whole genome shotgun (WGS) entry which is preliminary data.</text>
</comment>
<accession>A0A7W8D4K8</accession>
<dbReference type="AlphaFoldDB" id="A0A7W8D4K8"/>
<dbReference type="RefSeq" id="WP_221281965.1">
    <property type="nucleotide sequence ID" value="NZ_JACHHP010000002.1"/>
</dbReference>
<keyword evidence="3" id="KW-1185">Reference proteome</keyword>
<gene>
    <name evidence="2" type="ORF">HNQ52_001338</name>
</gene>
<keyword evidence="1" id="KW-0472">Membrane</keyword>
<sequence>MNQTLIDLPAATVMLGGVLYFALLYFGVGGIAVLLTRHVLPALRYGRRIDPRRVPAAQRRRELRLSLISIVIFGVGLVVPWSVLRLGWARVA</sequence>
<protein>
    <submittedName>
        <fullName evidence="2">Fatty acid desaturase</fullName>
    </submittedName>
</protein>
<name>A0A7W8D4K8_9GAMM</name>
<evidence type="ECO:0000313" key="2">
    <source>
        <dbReference type="EMBL" id="MBB5207809.1"/>
    </source>
</evidence>
<reference evidence="2 3" key="1">
    <citation type="submission" date="2020-08" db="EMBL/GenBank/DDBJ databases">
        <title>Genomic Encyclopedia of Type Strains, Phase IV (KMG-IV): sequencing the most valuable type-strain genomes for metagenomic binning, comparative biology and taxonomic classification.</title>
        <authorList>
            <person name="Goeker M."/>
        </authorList>
    </citation>
    <scope>NUCLEOTIDE SEQUENCE [LARGE SCALE GENOMIC DNA]</scope>
    <source>
        <strain evidence="2 3">DSM 24163</strain>
    </source>
</reference>
<evidence type="ECO:0000313" key="3">
    <source>
        <dbReference type="Proteomes" id="UP000521199"/>
    </source>
</evidence>
<dbReference type="Proteomes" id="UP000521199">
    <property type="component" value="Unassembled WGS sequence"/>
</dbReference>
<feature type="transmembrane region" description="Helical" evidence="1">
    <location>
        <begin position="20"/>
        <end position="43"/>
    </location>
</feature>